<dbReference type="InterPro" id="IPR013740">
    <property type="entry name" value="Redoxin"/>
</dbReference>
<evidence type="ECO:0000256" key="4">
    <source>
        <dbReference type="ARBA" id="ARBA00019076"/>
    </source>
</evidence>
<comment type="subcellular location">
    <subcellularLocation>
        <location evidence="2">Membrane</location>
        <topology evidence="2">Single-pass membrane protein</topology>
    </subcellularLocation>
</comment>
<dbReference type="AlphaFoldDB" id="E1TJR2"/>
<dbReference type="GO" id="GO:0016491">
    <property type="term" value="F:oxidoreductase activity"/>
    <property type="evidence" value="ECO:0007669"/>
    <property type="project" value="InterPro"/>
</dbReference>
<gene>
    <name evidence="10" type="ordered locus">BC1003_3870</name>
</gene>
<proteinExistence type="predicted"/>
<dbReference type="PROSITE" id="PS51352">
    <property type="entry name" value="THIOREDOXIN_2"/>
    <property type="match status" value="1"/>
</dbReference>
<dbReference type="EMBL" id="CP002218">
    <property type="protein sequence ID" value="ADN59809.1"/>
    <property type="molecule type" value="Genomic_DNA"/>
</dbReference>
<evidence type="ECO:0000256" key="5">
    <source>
        <dbReference type="ARBA" id="ARBA00022692"/>
    </source>
</evidence>
<dbReference type="InterPro" id="IPR013766">
    <property type="entry name" value="Thioredoxin_domain"/>
</dbReference>
<dbReference type="KEGG" id="bgf:BC1003_3870"/>
<dbReference type="OrthoDB" id="462848at2"/>
<evidence type="ECO:0000256" key="8">
    <source>
        <dbReference type="SAM" id="MobiDB-lite"/>
    </source>
</evidence>
<dbReference type="HOGENOM" id="CLU_091361_0_0_4"/>
<dbReference type="eggNOG" id="COG0526">
    <property type="taxonomic scope" value="Bacteria"/>
</dbReference>
<dbReference type="GO" id="GO:0016020">
    <property type="term" value="C:membrane"/>
    <property type="evidence" value="ECO:0007669"/>
    <property type="project" value="UniProtKB-SubCell"/>
</dbReference>
<name>E1TJR2_BURSG</name>
<keyword evidence="6" id="KW-1133">Transmembrane helix</keyword>
<dbReference type="NCBIfam" id="TIGR02661">
    <property type="entry name" value="MauD"/>
    <property type="match status" value="1"/>
</dbReference>
<dbReference type="STRING" id="640512.BC1003_3870"/>
<comment type="pathway">
    <text evidence="3">One-carbon metabolism; methylamine degradation.</text>
</comment>
<dbReference type="Gene3D" id="3.40.30.10">
    <property type="entry name" value="Glutaredoxin"/>
    <property type="match status" value="1"/>
</dbReference>
<accession>E1TJR2</accession>
<evidence type="ECO:0000256" key="6">
    <source>
        <dbReference type="ARBA" id="ARBA00022989"/>
    </source>
</evidence>
<feature type="domain" description="Thioredoxin" evidence="9">
    <location>
        <begin position="50"/>
        <end position="192"/>
    </location>
</feature>
<dbReference type="InterPro" id="IPR036249">
    <property type="entry name" value="Thioredoxin-like_sf"/>
</dbReference>
<evidence type="ECO:0000313" key="10">
    <source>
        <dbReference type="EMBL" id="ADN59809.1"/>
    </source>
</evidence>
<dbReference type="GO" id="GO:0030416">
    <property type="term" value="P:methylamine metabolic process"/>
    <property type="evidence" value="ECO:0007669"/>
    <property type="project" value="InterPro"/>
</dbReference>
<evidence type="ECO:0000256" key="2">
    <source>
        <dbReference type="ARBA" id="ARBA00004167"/>
    </source>
</evidence>
<dbReference type="UniPathway" id="UPA00895"/>
<dbReference type="Pfam" id="PF08534">
    <property type="entry name" value="Redoxin"/>
    <property type="match status" value="1"/>
</dbReference>
<protein>
    <recommendedName>
        <fullName evidence="4">Methylamine utilization protein MauD</fullName>
    </recommendedName>
</protein>
<dbReference type="InterPro" id="IPR013478">
    <property type="entry name" value="MeN_DH_accessory"/>
</dbReference>
<organism evidence="10">
    <name type="scientific">Burkholderia sp. (strain CCGE1003)</name>
    <dbReference type="NCBI Taxonomy" id="640512"/>
    <lineage>
        <taxon>Bacteria</taxon>
        <taxon>Pseudomonadati</taxon>
        <taxon>Pseudomonadota</taxon>
        <taxon>Betaproteobacteria</taxon>
        <taxon>Burkholderiales</taxon>
        <taxon>Burkholderiaceae</taxon>
        <taxon>Burkholderia</taxon>
    </lineage>
</organism>
<evidence type="ECO:0000256" key="7">
    <source>
        <dbReference type="ARBA" id="ARBA00023136"/>
    </source>
</evidence>
<evidence type="ECO:0000259" key="9">
    <source>
        <dbReference type="PROSITE" id="PS51352"/>
    </source>
</evidence>
<comment type="function">
    <text evidence="1">May be specifically involved in the processing, transport, and/or maturation of the MADH beta-subunit.</text>
</comment>
<keyword evidence="5" id="KW-0812">Transmembrane</keyword>
<keyword evidence="7" id="KW-0472">Membrane</keyword>
<feature type="region of interest" description="Disordered" evidence="8">
    <location>
        <begin position="196"/>
        <end position="215"/>
    </location>
</feature>
<reference evidence="10" key="1">
    <citation type="submission" date="2010-09" db="EMBL/GenBank/DDBJ databases">
        <title>Complete sequence of chromosome2 of Burkholderia sp. CCGE1003.</title>
        <authorList>
            <consortium name="US DOE Joint Genome Institute"/>
            <person name="Lucas S."/>
            <person name="Copeland A."/>
            <person name="Lapidus A."/>
            <person name="Cheng J.-F."/>
            <person name="Bruce D."/>
            <person name="Goodwin L."/>
            <person name="Pitluck S."/>
            <person name="Daligault H."/>
            <person name="Davenport K."/>
            <person name="Detter J.C."/>
            <person name="Han C."/>
            <person name="Tapia R."/>
            <person name="Land M."/>
            <person name="Hauser L."/>
            <person name="Jeffries C."/>
            <person name="Kyrpides N."/>
            <person name="Ivanova N."/>
            <person name="Ovchinnikova G."/>
            <person name="Martinez-Romero E."/>
            <person name="Rogel M.A."/>
            <person name="Auchtung J."/>
            <person name="Tiedje J.M."/>
            <person name="Woyke T."/>
        </authorList>
    </citation>
    <scope>NUCLEOTIDE SEQUENCE</scope>
    <source>
        <strain evidence="10">CCGE1003</strain>
    </source>
</reference>
<evidence type="ECO:0000256" key="3">
    <source>
        <dbReference type="ARBA" id="ARBA00004856"/>
    </source>
</evidence>
<dbReference type="SUPFAM" id="SSF52833">
    <property type="entry name" value="Thioredoxin-like"/>
    <property type="match status" value="1"/>
</dbReference>
<sequence>MMQTALMISAALSWAALLALGAICLALVRQVGILYERMMPAGALMIDKGPAVGSVAPMFELVDIAQRPVKVGGLSAKRRNTLVFFLSPTCPVCKKLLPLLPSIQAREGATDIVLASDGDIDEHAAFYRKTGLSQYPYVLSQELGLSYAIGKLPYAVLLDDEGKVRAKGLVNTREHLESLFEAKERGVASLQEFVHGKQEHGHEHTHEQDHAGQHA</sequence>
<evidence type="ECO:0000256" key="1">
    <source>
        <dbReference type="ARBA" id="ARBA00003475"/>
    </source>
</evidence>